<evidence type="ECO:0000256" key="1">
    <source>
        <dbReference type="SAM" id="MobiDB-lite"/>
    </source>
</evidence>
<keyword evidence="2" id="KW-0732">Signal</keyword>
<keyword evidence="4" id="KW-1185">Reference proteome</keyword>
<name>A0ABX6VAU7_9GAMM</name>
<accession>A0ABX6VAU7</accession>
<feature type="region of interest" description="Disordered" evidence="1">
    <location>
        <begin position="44"/>
        <end position="64"/>
    </location>
</feature>
<evidence type="ECO:0000256" key="2">
    <source>
        <dbReference type="SAM" id="SignalP"/>
    </source>
</evidence>
<dbReference type="SUPFAM" id="SSF51069">
    <property type="entry name" value="Carbonic anhydrase"/>
    <property type="match status" value="1"/>
</dbReference>
<reference evidence="3" key="1">
    <citation type="submission" date="2021-07" db="EMBL/GenBank/DDBJ databases">
        <title>Shewanella sp. YLB-07 whole genome sequence.</title>
        <authorList>
            <person name="Yu L."/>
        </authorList>
    </citation>
    <scope>NUCLEOTIDE SEQUENCE</scope>
    <source>
        <strain evidence="3">YLB-08</strain>
    </source>
</reference>
<dbReference type="EMBL" id="CP045503">
    <property type="protein sequence ID" value="QPG59488.1"/>
    <property type="molecule type" value="Genomic_DNA"/>
</dbReference>
<sequence length="286" mass="30581">MINKTRVFCATAVLLPFLACAASSQDATNNVSDQVIKEQRDALATNTQGKGYGPQSPRDIDAIKGNNPRVFAQAPAYEKMNLCNIHFHKNAEHKGGEFTQYAGNGDGHGYQSGYKYSGKLSKAELTPLEHEVGTNKHGSLFPGDTIEVHYVHSTAQVGPGATLGACLSESNKNPQLRVETQVYVLVNDAKAKGFVELTALGMKNGLNQALNIPGDTGTPIQYSGSTTGPGYNEAGSPLQVSWSVRPNVMKVDINSVGKWLEGNAFDEDHAHGVRNLVINPDLLSGS</sequence>
<dbReference type="Pfam" id="PF10563">
    <property type="entry name" value="CA_like"/>
    <property type="match status" value="1"/>
</dbReference>
<dbReference type="InterPro" id="IPR018883">
    <property type="entry name" value="Delta_CA"/>
</dbReference>
<feature type="signal peptide" evidence="2">
    <location>
        <begin position="1"/>
        <end position="21"/>
    </location>
</feature>
<dbReference type="Proteomes" id="UP000316416">
    <property type="component" value="Chromosome"/>
</dbReference>
<gene>
    <name evidence="3" type="ORF">FM038_020455</name>
</gene>
<protein>
    <submittedName>
        <fullName evidence="3">Uncharacterized protein</fullName>
    </submittedName>
</protein>
<dbReference type="InterPro" id="IPR036398">
    <property type="entry name" value="CA_dom_sf"/>
</dbReference>
<organism evidence="3 4">
    <name type="scientific">Shewanella eurypsychrophilus</name>
    <dbReference type="NCBI Taxonomy" id="2593656"/>
    <lineage>
        <taxon>Bacteria</taxon>
        <taxon>Pseudomonadati</taxon>
        <taxon>Pseudomonadota</taxon>
        <taxon>Gammaproteobacteria</taxon>
        <taxon>Alteromonadales</taxon>
        <taxon>Shewanellaceae</taxon>
        <taxon>Shewanella</taxon>
    </lineage>
</organism>
<evidence type="ECO:0000313" key="3">
    <source>
        <dbReference type="EMBL" id="QPG59488.1"/>
    </source>
</evidence>
<dbReference type="RefSeq" id="WP_142871418.1">
    <property type="nucleotide sequence ID" value="NZ_CP045503.2"/>
</dbReference>
<feature type="chain" id="PRO_5047348713" evidence="2">
    <location>
        <begin position="22"/>
        <end position="286"/>
    </location>
</feature>
<proteinExistence type="predicted"/>
<evidence type="ECO:0000313" key="4">
    <source>
        <dbReference type="Proteomes" id="UP000316416"/>
    </source>
</evidence>
<dbReference type="Gene3D" id="3.10.200.10">
    <property type="entry name" value="Alpha carbonic anhydrase"/>
    <property type="match status" value="1"/>
</dbReference>